<proteinExistence type="predicted"/>
<accession>A0A8S1AJ30</accession>
<dbReference type="OrthoDB" id="445301at2759"/>
<comment type="caution">
    <text evidence="1">The sequence shown here is derived from an EMBL/GenBank/DDBJ whole genome shotgun (WGS) entry which is preliminary data.</text>
</comment>
<reference evidence="1 2" key="1">
    <citation type="submission" date="2020-04" db="EMBL/GenBank/DDBJ databases">
        <authorList>
            <person name="Wallbank WR R."/>
            <person name="Pardo Diaz C."/>
            <person name="Kozak K."/>
            <person name="Martin S."/>
            <person name="Jiggins C."/>
            <person name="Moest M."/>
            <person name="Warren A I."/>
            <person name="Byers J.R.P. K."/>
            <person name="Montejo-Kovacevich G."/>
            <person name="Yen C E."/>
        </authorList>
    </citation>
    <scope>NUCLEOTIDE SEQUENCE [LARGE SCALE GENOMIC DNA]</scope>
</reference>
<gene>
    <name evidence="1" type="ORF">APLA_LOCUS10903</name>
</gene>
<evidence type="ECO:0000313" key="1">
    <source>
        <dbReference type="EMBL" id="CAB3244987.1"/>
    </source>
</evidence>
<dbReference type="AlphaFoldDB" id="A0A8S1AJ30"/>
<name>A0A8S1AJ30_ARCPL</name>
<evidence type="ECO:0000313" key="2">
    <source>
        <dbReference type="Proteomes" id="UP000494256"/>
    </source>
</evidence>
<protein>
    <submittedName>
        <fullName evidence="1">Uncharacterized protein</fullName>
    </submittedName>
</protein>
<organism evidence="1 2">
    <name type="scientific">Arctia plantaginis</name>
    <name type="common">Wood tiger moth</name>
    <name type="synonym">Phalaena plantaginis</name>
    <dbReference type="NCBI Taxonomy" id="874455"/>
    <lineage>
        <taxon>Eukaryota</taxon>
        <taxon>Metazoa</taxon>
        <taxon>Ecdysozoa</taxon>
        <taxon>Arthropoda</taxon>
        <taxon>Hexapoda</taxon>
        <taxon>Insecta</taxon>
        <taxon>Pterygota</taxon>
        <taxon>Neoptera</taxon>
        <taxon>Endopterygota</taxon>
        <taxon>Lepidoptera</taxon>
        <taxon>Glossata</taxon>
        <taxon>Ditrysia</taxon>
        <taxon>Noctuoidea</taxon>
        <taxon>Erebidae</taxon>
        <taxon>Arctiinae</taxon>
        <taxon>Arctia</taxon>
    </lineage>
</organism>
<sequence length="148" mass="16500">MEKLESKTLELSRPATTRSIVPIHSPTTDSSSQRQIDIPVNISLIPNATFKSTKLKVQIAENNSIVLSPVINEGVLLSILARLRILPEKLIMFLNLGHEKLISRLGTHPDLVDKFNLITDPDNRTAFMIKHLGDIPPTGGQRVRSYEN</sequence>
<dbReference type="Proteomes" id="UP000494256">
    <property type="component" value="Unassembled WGS sequence"/>
</dbReference>
<dbReference type="EMBL" id="CADEBD010000322">
    <property type="protein sequence ID" value="CAB3244987.1"/>
    <property type="molecule type" value="Genomic_DNA"/>
</dbReference>